<dbReference type="AlphaFoldDB" id="A0A1X2G7Z3"/>
<evidence type="ECO:0000313" key="5">
    <source>
        <dbReference type="Proteomes" id="UP000242146"/>
    </source>
</evidence>
<feature type="compositionally biased region" description="Low complexity" evidence="1">
    <location>
        <begin position="799"/>
        <end position="813"/>
    </location>
</feature>
<dbReference type="PROSITE" id="PS51791">
    <property type="entry name" value="HSAC2"/>
    <property type="match status" value="1"/>
</dbReference>
<evidence type="ECO:0000259" key="3">
    <source>
        <dbReference type="PROSITE" id="PS51791"/>
    </source>
</evidence>
<feature type="compositionally biased region" description="Low complexity" evidence="1">
    <location>
        <begin position="146"/>
        <end position="168"/>
    </location>
</feature>
<dbReference type="InterPro" id="IPR022158">
    <property type="entry name" value="Inositol_phosphatase"/>
</dbReference>
<feature type="region of interest" description="Disordered" evidence="1">
    <location>
        <begin position="783"/>
        <end position="813"/>
    </location>
</feature>
<evidence type="ECO:0008006" key="6">
    <source>
        <dbReference type="Google" id="ProtNLM"/>
    </source>
</evidence>
<dbReference type="Proteomes" id="UP000242146">
    <property type="component" value="Unassembled WGS sequence"/>
</dbReference>
<evidence type="ECO:0000313" key="4">
    <source>
        <dbReference type="EMBL" id="ORX47430.1"/>
    </source>
</evidence>
<proteinExistence type="predicted"/>
<feature type="domain" description="SAC" evidence="2">
    <location>
        <begin position="237"/>
        <end position="564"/>
    </location>
</feature>
<name>A0A1X2G7Z3_9FUNG</name>
<reference evidence="4 5" key="1">
    <citation type="submission" date="2016-07" db="EMBL/GenBank/DDBJ databases">
        <title>Pervasive Adenine N6-methylation of Active Genes in Fungi.</title>
        <authorList>
            <consortium name="DOE Joint Genome Institute"/>
            <person name="Mondo S.J."/>
            <person name="Dannebaum R.O."/>
            <person name="Kuo R.C."/>
            <person name="Labutti K."/>
            <person name="Haridas S."/>
            <person name="Kuo A."/>
            <person name="Salamov A."/>
            <person name="Ahrendt S.R."/>
            <person name="Lipzen A."/>
            <person name="Sullivan W."/>
            <person name="Andreopoulos W.B."/>
            <person name="Clum A."/>
            <person name="Lindquist E."/>
            <person name="Daum C."/>
            <person name="Ramamoorthy G.K."/>
            <person name="Gryganskyi A."/>
            <person name="Culley D."/>
            <person name="Magnuson J.K."/>
            <person name="James T.Y."/>
            <person name="O'Malley M.A."/>
            <person name="Stajich J.E."/>
            <person name="Spatafora J.W."/>
            <person name="Visel A."/>
            <person name="Grigoriev I.V."/>
        </authorList>
    </citation>
    <scope>NUCLEOTIDE SEQUENCE [LARGE SCALE GENOMIC DNA]</scope>
    <source>
        <strain evidence="4 5">NRRL 3301</strain>
    </source>
</reference>
<dbReference type="Pfam" id="PF02383">
    <property type="entry name" value="Syja_N"/>
    <property type="match status" value="1"/>
</dbReference>
<keyword evidence="5" id="KW-1185">Reference proteome</keyword>
<dbReference type="PANTHER" id="PTHR45662:SF7">
    <property type="entry name" value="SACI DOMAIN PROTEIN (AFU_ORTHOLOGUE AFUA_1G15890)"/>
    <property type="match status" value="1"/>
</dbReference>
<dbReference type="STRING" id="101127.A0A1X2G7Z3"/>
<comment type="caution">
    <text evidence="4">The sequence shown here is derived from an EMBL/GenBank/DDBJ whole genome shotgun (WGS) entry which is preliminary data.</text>
</comment>
<feature type="compositionally biased region" description="Low complexity" evidence="1">
    <location>
        <begin position="204"/>
        <end position="222"/>
    </location>
</feature>
<dbReference type="PANTHER" id="PTHR45662">
    <property type="entry name" value="PHOSPHATIDYLINOSITIDE PHOSPHATASE SAC1"/>
    <property type="match status" value="1"/>
</dbReference>
<evidence type="ECO:0000256" key="1">
    <source>
        <dbReference type="SAM" id="MobiDB-lite"/>
    </source>
</evidence>
<dbReference type="Pfam" id="PF12456">
    <property type="entry name" value="hSac2"/>
    <property type="match status" value="1"/>
</dbReference>
<protein>
    <recommendedName>
        <fullName evidence="6">SAC domain-containing protein</fullName>
    </recommendedName>
</protein>
<feature type="domain" description="HSac2" evidence="3">
    <location>
        <begin position="637"/>
        <end position="785"/>
    </location>
</feature>
<feature type="region of interest" description="Disordered" evidence="1">
    <location>
        <begin position="127"/>
        <end position="227"/>
    </location>
</feature>
<dbReference type="GO" id="GO:0046856">
    <property type="term" value="P:phosphatidylinositol dephosphorylation"/>
    <property type="evidence" value="ECO:0007669"/>
    <property type="project" value="TreeGrafter"/>
</dbReference>
<dbReference type="GO" id="GO:0005783">
    <property type="term" value="C:endoplasmic reticulum"/>
    <property type="evidence" value="ECO:0007669"/>
    <property type="project" value="TreeGrafter"/>
</dbReference>
<dbReference type="InterPro" id="IPR034753">
    <property type="entry name" value="hSac2"/>
</dbReference>
<dbReference type="InterPro" id="IPR002013">
    <property type="entry name" value="SAC_dom"/>
</dbReference>
<accession>A0A1X2G7Z3</accession>
<organism evidence="4 5">
    <name type="scientific">Hesseltinella vesiculosa</name>
    <dbReference type="NCBI Taxonomy" id="101127"/>
    <lineage>
        <taxon>Eukaryota</taxon>
        <taxon>Fungi</taxon>
        <taxon>Fungi incertae sedis</taxon>
        <taxon>Mucoromycota</taxon>
        <taxon>Mucoromycotina</taxon>
        <taxon>Mucoromycetes</taxon>
        <taxon>Mucorales</taxon>
        <taxon>Cunninghamellaceae</taxon>
        <taxon>Hesseltinella</taxon>
    </lineage>
</organism>
<dbReference type="PROSITE" id="PS50275">
    <property type="entry name" value="SAC"/>
    <property type="match status" value="1"/>
</dbReference>
<dbReference type="GO" id="GO:0043812">
    <property type="term" value="F:phosphatidylinositol-4-phosphate phosphatase activity"/>
    <property type="evidence" value="ECO:0007669"/>
    <property type="project" value="TreeGrafter"/>
</dbReference>
<gene>
    <name evidence="4" type="ORF">DM01DRAFT_1339064</name>
</gene>
<sequence length="899" mass="101303">MTPPALPVQRVQIYIQDNAFILVKGSHSFSLSLDGSLTSLERKALPQDTKPYEVHGIIGIVQGFINKYLLVITHAKDRGALFGHHTHSIEKTICVPLDPVAAKRTLAVQKLDETEFDDASLSNSFIGLGVNEPTTNHDTSGDDRSPSGSSSSATATAVATTATATGTLSPPPSSSPRGSPSFLDRLKKSFDKSPSPVTLDDDVAPPALSPSSRLSSSQNLPADSETSALEKRLVREITSLFGRSMFLYAYDYDLTNTYQRAFQKKQASSTVDHRFWWNEHLSQSFLDAKAGDMLVRVLQGTIQIEPCAIEGFPFTFALISRRSRERAGLRYQRRGVNDEGQVANFVETEQLVFFQRDQVYHVASFVQTRGSIPLFWSQSPYSLHPDPVLLRSDQENLAAIEKHFQRQETLYGKQVVVNLTELTGREAIVGSEYRHYIETMGDPNIKYIEFDFHHETKGMRFENINKLSNSLSDTMDKMGYFWEDDRDTVFCEQSGVFRTNCMDCLDRTNIVQSAFARHVLNLQLMRFGISEYPDQGIKYYGDFERIFNNVWANNGDAISRMYTGTSALKGDFTRTGKRNITGLMNDASNSVARMYFNTVKDFWRQATVDYVLGYHNLSTFKTVPTSQQRTQEPGMDKWLDKVRQDAIHVSSQIVIADDETVLHGWTLLVPKETASGKELLRRFEEKVVLLTAKALYVCGYNYHLEKVVEFKRIDLATIGSIQIGDYILSTLSAETRNPDLHYGFRVFYNEHGLLMRWNTGSMVNKNLNDLNFQMTSHDMDDHDTAWKDRDDDDHDDDASSVTSAGSSTSSLSTSMTPLYKDMKHLTFKAVPCYIPGSQDNDTNAKQHIDTIVQQIMDQCGHPDPAKFLSHQPIISLKQAEKSDGLLKKVGYKLKQAIWV</sequence>
<evidence type="ECO:0000259" key="2">
    <source>
        <dbReference type="PROSITE" id="PS50275"/>
    </source>
</evidence>
<dbReference type="EMBL" id="MCGT01000033">
    <property type="protein sequence ID" value="ORX47430.1"/>
    <property type="molecule type" value="Genomic_DNA"/>
</dbReference>
<dbReference type="OrthoDB" id="405996at2759"/>